<proteinExistence type="predicted"/>
<dbReference type="AlphaFoldDB" id="A0AAU9EIU8"/>
<dbReference type="EMBL" id="AP028654">
    <property type="protein sequence ID" value="BEP27824.1"/>
    <property type="molecule type" value="Genomic_DNA"/>
</dbReference>
<evidence type="ECO:0000313" key="1">
    <source>
        <dbReference type="EMBL" id="BEP27824.1"/>
    </source>
</evidence>
<accession>A0AAU9EIU8</accession>
<dbReference type="RefSeq" id="WP_338536190.1">
    <property type="nucleotide sequence ID" value="NZ_AP028654.1"/>
</dbReference>
<sequence length="76" mass="8869">MPKFLSREEIDKILGIDPNERKLSQDEIKLLIEELKKVEKEYGVPHGGLSEEIIKTIMKKMGFEDVKFYDYNGNPI</sequence>
<protein>
    <submittedName>
        <fullName evidence="1">Uncharacterized protein</fullName>
    </submittedName>
</protein>
<reference evidence="1 2" key="1">
    <citation type="submission" date="2023-08" db="EMBL/GenBank/DDBJ databases">
        <title>Helicovermis profunda gen. nov., sp. nov., a novel mesophilic, fermentative bacterium within the Bacillota from a deep-sea hydrothermal vent chimney.</title>
        <authorList>
            <person name="Miyazaki U."/>
            <person name="Mizutani D."/>
            <person name="Hashimoto Y."/>
            <person name="Tame A."/>
            <person name="Sawayama S."/>
            <person name="Miyazaki J."/>
            <person name="Takai K."/>
            <person name="Nakagawa S."/>
        </authorList>
    </citation>
    <scope>NUCLEOTIDE SEQUENCE [LARGE SCALE GENOMIC DNA]</scope>
    <source>
        <strain evidence="1 2">S502</strain>
    </source>
</reference>
<organism evidence="1 2">
    <name type="scientific">Helicovermis profundi</name>
    <dbReference type="NCBI Taxonomy" id="3065157"/>
    <lineage>
        <taxon>Bacteria</taxon>
        <taxon>Bacillati</taxon>
        <taxon>Bacillota</taxon>
        <taxon>Clostridia</taxon>
        <taxon>Helicovermis</taxon>
    </lineage>
</organism>
<evidence type="ECO:0000313" key="2">
    <source>
        <dbReference type="Proteomes" id="UP001321786"/>
    </source>
</evidence>
<name>A0AAU9EIU8_9FIRM</name>
<dbReference type="KEGG" id="hprf:HLPR_01550"/>
<gene>
    <name evidence="1" type="ORF">HLPR_01550</name>
</gene>
<keyword evidence="2" id="KW-1185">Reference proteome</keyword>
<dbReference type="Proteomes" id="UP001321786">
    <property type="component" value="Chromosome"/>
</dbReference>